<evidence type="ECO:0000313" key="4">
    <source>
        <dbReference type="Proteomes" id="UP001054252"/>
    </source>
</evidence>
<proteinExistence type="predicted"/>
<gene>
    <name evidence="3" type="ORF">SLEP1_g56654</name>
</gene>
<accession>A0AAV5MNB8</accession>
<reference evidence="3 4" key="1">
    <citation type="journal article" date="2021" name="Commun. Biol.">
        <title>The genome of Shorea leprosula (Dipterocarpaceae) highlights the ecological relevance of drought in aseasonal tropical rainforests.</title>
        <authorList>
            <person name="Ng K.K.S."/>
            <person name="Kobayashi M.J."/>
            <person name="Fawcett J.A."/>
            <person name="Hatakeyama M."/>
            <person name="Paape T."/>
            <person name="Ng C.H."/>
            <person name="Ang C.C."/>
            <person name="Tnah L.H."/>
            <person name="Lee C.T."/>
            <person name="Nishiyama T."/>
            <person name="Sese J."/>
            <person name="O'Brien M.J."/>
            <person name="Copetti D."/>
            <person name="Mohd Noor M.I."/>
            <person name="Ong R.C."/>
            <person name="Putra M."/>
            <person name="Sireger I.Z."/>
            <person name="Indrioko S."/>
            <person name="Kosugi Y."/>
            <person name="Izuno A."/>
            <person name="Isagi Y."/>
            <person name="Lee S.L."/>
            <person name="Shimizu K.K."/>
        </authorList>
    </citation>
    <scope>NUCLEOTIDE SEQUENCE [LARGE SCALE GENOMIC DNA]</scope>
    <source>
        <strain evidence="3">214</strain>
    </source>
</reference>
<comment type="caution">
    <text evidence="3">The sequence shown here is derived from an EMBL/GenBank/DDBJ whole genome shotgun (WGS) entry which is preliminary data.</text>
</comment>
<keyword evidence="4" id="KW-1185">Reference proteome</keyword>
<evidence type="ECO:0000313" key="3">
    <source>
        <dbReference type="EMBL" id="GKV49932.1"/>
    </source>
</evidence>
<feature type="transmembrane region" description="Helical" evidence="2">
    <location>
        <begin position="54"/>
        <end position="79"/>
    </location>
</feature>
<sequence length="149" mass="16754">MSFLHRKKGTTSSKTPSKDSHTEDEDEKKGKSKGKQTEDYIAAINKKCSCLDGCFWFVGFVCCIWWFLLCLFTAMPALIPQFVTEAITGRLPDPPSVKLSMEGLTAKHPIVFMPRIVTGGLELWEGCQRADGLFRNKLWGVSFGELCKR</sequence>
<dbReference type="Proteomes" id="UP001054252">
    <property type="component" value="Unassembled WGS sequence"/>
</dbReference>
<feature type="region of interest" description="Disordered" evidence="1">
    <location>
        <begin position="1"/>
        <end position="32"/>
    </location>
</feature>
<protein>
    <submittedName>
        <fullName evidence="3">Uncharacterized protein</fullName>
    </submittedName>
</protein>
<evidence type="ECO:0000256" key="1">
    <source>
        <dbReference type="SAM" id="MobiDB-lite"/>
    </source>
</evidence>
<keyword evidence="2" id="KW-0812">Transmembrane</keyword>
<keyword evidence="2" id="KW-0472">Membrane</keyword>
<name>A0AAV5MNB8_9ROSI</name>
<dbReference type="AlphaFoldDB" id="A0AAV5MNB8"/>
<evidence type="ECO:0000256" key="2">
    <source>
        <dbReference type="SAM" id="Phobius"/>
    </source>
</evidence>
<dbReference type="EMBL" id="BPVZ01000328">
    <property type="protein sequence ID" value="GKV49932.1"/>
    <property type="molecule type" value="Genomic_DNA"/>
</dbReference>
<organism evidence="3 4">
    <name type="scientific">Rubroshorea leprosula</name>
    <dbReference type="NCBI Taxonomy" id="152421"/>
    <lineage>
        <taxon>Eukaryota</taxon>
        <taxon>Viridiplantae</taxon>
        <taxon>Streptophyta</taxon>
        <taxon>Embryophyta</taxon>
        <taxon>Tracheophyta</taxon>
        <taxon>Spermatophyta</taxon>
        <taxon>Magnoliopsida</taxon>
        <taxon>eudicotyledons</taxon>
        <taxon>Gunneridae</taxon>
        <taxon>Pentapetalae</taxon>
        <taxon>rosids</taxon>
        <taxon>malvids</taxon>
        <taxon>Malvales</taxon>
        <taxon>Dipterocarpaceae</taxon>
        <taxon>Rubroshorea</taxon>
    </lineage>
</organism>
<keyword evidence="2" id="KW-1133">Transmembrane helix</keyword>